<dbReference type="RefSeq" id="WP_090197289.1">
    <property type="nucleotide sequence ID" value="NZ_FOYP01000001.1"/>
</dbReference>
<keyword evidence="2" id="KW-1185">Reference proteome</keyword>
<accession>A0A1I6G432</accession>
<sequence>MTTGNQTQIAVLTGDIIGSTALGQDRLADALAALGHCAEMQGEWFGAPLRFTRHRGDGWQVVLAKPEYALRSALGFRAALRAQSADFDSYVAIATGPRPARLSDDLNVENSAAFIASGQLLDFLKATKTGQAIGHADKGGVGAAAILADHISQGWTQAQAATILQKIIPNDTVSFTEIAQNLGKSRQAVTKSLNAAGFDAIISALSLLEGDFD</sequence>
<evidence type="ECO:0000313" key="1">
    <source>
        <dbReference type="EMBL" id="SFR36946.1"/>
    </source>
</evidence>
<protein>
    <recommendedName>
        <fullName evidence="3">SatD family (SatD)</fullName>
    </recommendedName>
</protein>
<dbReference type="EMBL" id="FOYP01000001">
    <property type="protein sequence ID" value="SFR36946.1"/>
    <property type="molecule type" value="Genomic_DNA"/>
</dbReference>
<gene>
    <name evidence="1" type="ORF">SAMN04488005_1043</name>
</gene>
<reference evidence="2" key="1">
    <citation type="submission" date="2016-10" db="EMBL/GenBank/DDBJ databases">
        <authorList>
            <person name="Varghese N."/>
            <person name="Submissions S."/>
        </authorList>
    </citation>
    <scope>NUCLEOTIDE SEQUENCE [LARGE SCALE GENOMIC DNA]</scope>
    <source>
        <strain evidence="2">DSM 26879</strain>
    </source>
</reference>
<name>A0A1I6G432_9RHOB</name>
<proteinExistence type="predicted"/>
<organism evidence="1 2">
    <name type="scientific">Yoonia tamlensis</name>
    <dbReference type="NCBI Taxonomy" id="390270"/>
    <lineage>
        <taxon>Bacteria</taxon>
        <taxon>Pseudomonadati</taxon>
        <taxon>Pseudomonadota</taxon>
        <taxon>Alphaproteobacteria</taxon>
        <taxon>Rhodobacterales</taxon>
        <taxon>Paracoccaceae</taxon>
        <taxon>Yoonia</taxon>
    </lineage>
</organism>
<dbReference type="AlphaFoldDB" id="A0A1I6G432"/>
<evidence type="ECO:0000313" key="2">
    <source>
        <dbReference type="Proteomes" id="UP000199478"/>
    </source>
</evidence>
<dbReference type="STRING" id="390270.SAMN04488005_1043"/>
<evidence type="ECO:0008006" key="3">
    <source>
        <dbReference type="Google" id="ProtNLM"/>
    </source>
</evidence>
<dbReference type="OrthoDB" id="7210707at2"/>
<dbReference type="Proteomes" id="UP000199478">
    <property type="component" value="Unassembled WGS sequence"/>
</dbReference>